<dbReference type="GO" id="GO:0009407">
    <property type="term" value="P:toxin catabolic process"/>
    <property type="evidence" value="ECO:0007669"/>
    <property type="project" value="UniProtKB-ARBA"/>
</dbReference>
<dbReference type="Gene3D" id="1.20.1050.10">
    <property type="match status" value="1"/>
</dbReference>
<evidence type="ECO:0000256" key="2">
    <source>
        <dbReference type="ARBA" id="ARBA00012452"/>
    </source>
</evidence>
<dbReference type="InterPro" id="IPR040075">
    <property type="entry name" value="GST_N_Theta"/>
</dbReference>
<dbReference type="AlphaFoldDB" id="A0ABD2XVP1"/>
<comment type="caution">
    <text evidence="8">The sequence shown here is derived from an EMBL/GenBank/DDBJ whole genome shotgun (WGS) entry which is preliminary data.</text>
</comment>
<dbReference type="InterPro" id="IPR043377">
    <property type="entry name" value="GSTT1/2/3"/>
</dbReference>
<reference evidence="8 9" key="1">
    <citation type="submission" date="2024-11" db="EMBL/GenBank/DDBJ databases">
        <title>A near-complete genome assembly of Cinchona calisaya.</title>
        <authorList>
            <person name="Lian D.C."/>
            <person name="Zhao X.W."/>
            <person name="Wei L."/>
        </authorList>
    </citation>
    <scope>NUCLEOTIDE SEQUENCE [LARGE SCALE GENOMIC DNA]</scope>
    <source>
        <tissue evidence="8">Nenye</tissue>
    </source>
</reference>
<dbReference type="PANTHER" id="PTHR44750:SF1">
    <property type="entry name" value="GLUTATHIONE S-TRANSFERASE T1-RELATED"/>
    <property type="match status" value="1"/>
</dbReference>
<evidence type="ECO:0000256" key="5">
    <source>
        <dbReference type="ARBA" id="ARBA00047960"/>
    </source>
</evidence>
<dbReference type="SFLD" id="SFLDG00358">
    <property type="entry name" value="Main_(cytGST)"/>
    <property type="match status" value="1"/>
</dbReference>
<dbReference type="CDD" id="cd03183">
    <property type="entry name" value="GST_C_Theta"/>
    <property type="match status" value="1"/>
</dbReference>
<dbReference type="Pfam" id="PF02798">
    <property type="entry name" value="GST_N"/>
    <property type="match status" value="1"/>
</dbReference>
<dbReference type="GO" id="GO:0004364">
    <property type="term" value="F:glutathione transferase activity"/>
    <property type="evidence" value="ECO:0007669"/>
    <property type="project" value="UniProtKB-EC"/>
</dbReference>
<comment type="similarity">
    <text evidence="1">Belongs to the GST superfamily. Theta family.</text>
</comment>
<dbReference type="Pfam" id="PF13410">
    <property type="entry name" value="GST_C_2"/>
    <property type="match status" value="1"/>
</dbReference>
<dbReference type="InterPro" id="IPR040077">
    <property type="entry name" value="GST_C_Theta"/>
</dbReference>
<comment type="catalytic activity">
    <reaction evidence="5">
        <text>RX + glutathione = an S-substituted glutathione + a halide anion + H(+)</text>
        <dbReference type="Rhea" id="RHEA:16437"/>
        <dbReference type="ChEBI" id="CHEBI:15378"/>
        <dbReference type="ChEBI" id="CHEBI:16042"/>
        <dbReference type="ChEBI" id="CHEBI:17792"/>
        <dbReference type="ChEBI" id="CHEBI:57925"/>
        <dbReference type="ChEBI" id="CHEBI:90779"/>
        <dbReference type="EC" id="2.5.1.18"/>
    </reaction>
</comment>
<dbReference type="SFLD" id="SFLDG01153">
    <property type="entry name" value="Main.4:_Theta-like"/>
    <property type="match status" value="1"/>
</dbReference>
<evidence type="ECO:0000313" key="8">
    <source>
        <dbReference type="EMBL" id="KAL3498826.1"/>
    </source>
</evidence>
<keyword evidence="3" id="KW-0216">Detoxification</keyword>
<sequence>MKLKLFVDRLSQPSRAILIFCKVNGIDFEEVKIYLSQGQHSSPEYKEINPMQQVPAIEVDGKFKLFESHAILRFLASAFPGVADHWYPAEVFKRAEIDSVLDWHHSNLRRGTTGLVFNGTIGPLLVGLPLNLQATAEAEKVLLASLPKIESFWLKDDGPFLLGNSEPSIADLSLVCEIMQLEVLDEKIHKQILEPYEKVRKWMDDTRNATQPYFDEFHAVLFQAKEKLIKIRSRGDNAETKSTEKSA</sequence>
<dbReference type="SUPFAM" id="SSF47616">
    <property type="entry name" value="GST C-terminal domain-like"/>
    <property type="match status" value="1"/>
</dbReference>
<feature type="domain" description="GST N-terminal" evidence="6">
    <location>
        <begin position="1"/>
        <end position="83"/>
    </location>
</feature>
<evidence type="ECO:0000259" key="7">
    <source>
        <dbReference type="PROSITE" id="PS50405"/>
    </source>
</evidence>
<evidence type="ECO:0000256" key="4">
    <source>
        <dbReference type="ARBA" id="ARBA00022679"/>
    </source>
</evidence>
<dbReference type="EMBL" id="JBJUIK010000017">
    <property type="protein sequence ID" value="KAL3498826.1"/>
    <property type="molecule type" value="Genomic_DNA"/>
</dbReference>
<dbReference type="PROSITE" id="PS50405">
    <property type="entry name" value="GST_CTER"/>
    <property type="match status" value="1"/>
</dbReference>
<evidence type="ECO:0000256" key="3">
    <source>
        <dbReference type="ARBA" id="ARBA00022575"/>
    </source>
</evidence>
<evidence type="ECO:0000259" key="6">
    <source>
        <dbReference type="PROSITE" id="PS50404"/>
    </source>
</evidence>
<dbReference type="FunFam" id="1.20.1050.10:FF:000039">
    <property type="entry name" value="Glutathione S-transferase theta-1"/>
    <property type="match status" value="1"/>
</dbReference>
<evidence type="ECO:0000256" key="1">
    <source>
        <dbReference type="ARBA" id="ARBA00009899"/>
    </source>
</evidence>
<evidence type="ECO:0000313" key="9">
    <source>
        <dbReference type="Proteomes" id="UP001630127"/>
    </source>
</evidence>
<keyword evidence="9" id="KW-1185">Reference proteome</keyword>
<dbReference type="PROSITE" id="PS50404">
    <property type="entry name" value="GST_NTER"/>
    <property type="match status" value="1"/>
</dbReference>
<organism evidence="8 9">
    <name type="scientific">Cinchona calisaya</name>
    <dbReference type="NCBI Taxonomy" id="153742"/>
    <lineage>
        <taxon>Eukaryota</taxon>
        <taxon>Viridiplantae</taxon>
        <taxon>Streptophyta</taxon>
        <taxon>Embryophyta</taxon>
        <taxon>Tracheophyta</taxon>
        <taxon>Spermatophyta</taxon>
        <taxon>Magnoliopsida</taxon>
        <taxon>eudicotyledons</taxon>
        <taxon>Gunneridae</taxon>
        <taxon>Pentapetalae</taxon>
        <taxon>asterids</taxon>
        <taxon>lamiids</taxon>
        <taxon>Gentianales</taxon>
        <taxon>Rubiaceae</taxon>
        <taxon>Cinchonoideae</taxon>
        <taxon>Cinchoneae</taxon>
        <taxon>Cinchona</taxon>
    </lineage>
</organism>
<dbReference type="InterPro" id="IPR036249">
    <property type="entry name" value="Thioredoxin-like_sf"/>
</dbReference>
<dbReference type="Gene3D" id="3.40.30.10">
    <property type="entry name" value="Glutaredoxin"/>
    <property type="match status" value="1"/>
</dbReference>
<keyword evidence="4" id="KW-0808">Transferase</keyword>
<dbReference type="SUPFAM" id="SSF52833">
    <property type="entry name" value="Thioredoxin-like"/>
    <property type="match status" value="1"/>
</dbReference>
<dbReference type="InterPro" id="IPR010987">
    <property type="entry name" value="Glutathione-S-Trfase_C-like"/>
</dbReference>
<dbReference type="PANTHER" id="PTHR44750">
    <property type="entry name" value="GLUTATHIONE S-TRANSFERASE T1-RELATED"/>
    <property type="match status" value="1"/>
</dbReference>
<feature type="domain" description="GST C-terminal" evidence="7">
    <location>
        <begin position="90"/>
        <end position="231"/>
    </location>
</feature>
<proteinExistence type="inferred from homology"/>
<accession>A0ABD2XVP1</accession>
<dbReference type="InterPro" id="IPR040079">
    <property type="entry name" value="Glutathione_S-Trfase"/>
</dbReference>
<protein>
    <recommendedName>
        <fullName evidence="2">glutathione transferase</fullName>
        <ecNumber evidence="2">2.5.1.18</ecNumber>
    </recommendedName>
</protein>
<name>A0ABD2XVP1_9GENT</name>
<dbReference type="SFLD" id="SFLDS00019">
    <property type="entry name" value="Glutathione_Transferase_(cytos"/>
    <property type="match status" value="1"/>
</dbReference>
<dbReference type="Proteomes" id="UP001630127">
    <property type="component" value="Unassembled WGS sequence"/>
</dbReference>
<dbReference type="InterPro" id="IPR036282">
    <property type="entry name" value="Glutathione-S-Trfase_C_sf"/>
</dbReference>
<dbReference type="InterPro" id="IPR004045">
    <property type="entry name" value="Glutathione_S-Trfase_N"/>
</dbReference>
<gene>
    <name evidence="8" type="ORF">ACH5RR_041558</name>
</gene>
<dbReference type="CDD" id="cd03050">
    <property type="entry name" value="GST_N_Theta"/>
    <property type="match status" value="1"/>
</dbReference>
<dbReference type="EC" id="2.5.1.18" evidence="2"/>